<dbReference type="Pfam" id="PF08263">
    <property type="entry name" value="LRRNT_2"/>
    <property type="match status" value="1"/>
</dbReference>
<reference evidence="14 15" key="1">
    <citation type="submission" date="2024-11" db="EMBL/GenBank/DDBJ databases">
        <title>A near-complete genome assembly of Cinchona calisaya.</title>
        <authorList>
            <person name="Lian D.C."/>
            <person name="Zhao X.W."/>
            <person name="Wei L."/>
        </authorList>
    </citation>
    <scope>NUCLEOTIDE SEQUENCE [LARGE SCALE GENOMIC DNA]</scope>
    <source>
        <tissue evidence="14">Nenye</tissue>
    </source>
</reference>
<dbReference type="PROSITE" id="PS51450">
    <property type="entry name" value="LRR"/>
    <property type="match status" value="1"/>
</dbReference>
<evidence type="ECO:0000313" key="14">
    <source>
        <dbReference type="EMBL" id="KAL3528901.1"/>
    </source>
</evidence>
<evidence type="ECO:0000259" key="13">
    <source>
        <dbReference type="Pfam" id="PF08263"/>
    </source>
</evidence>
<feature type="chain" id="PRO_5044842853" description="Leucine-rich repeat-containing N-terminal plant-type domain-containing protein" evidence="12">
    <location>
        <begin position="24"/>
        <end position="931"/>
    </location>
</feature>
<name>A0ABD3AAR4_9GENT</name>
<dbReference type="AlphaFoldDB" id="A0ABD3AAR4"/>
<dbReference type="FunFam" id="3.80.10.10:FF:000233">
    <property type="entry name" value="Leucine-rich repeat receptor-like protein kinase TDR"/>
    <property type="match status" value="1"/>
</dbReference>
<evidence type="ECO:0000256" key="8">
    <source>
        <dbReference type="ARBA" id="ARBA00022989"/>
    </source>
</evidence>
<dbReference type="GO" id="GO:0051707">
    <property type="term" value="P:response to other organism"/>
    <property type="evidence" value="ECO:0007669"/>
    <property type="project" value="UniProtKB-ARBA"/>
</dbReference>
<evidence type="ECO:0000313" key="15">
    <source>
        <dbReference type="Proteomes" id="UP001630127"/>
    </source>
</evidence>
<dbReference type="GO" id="GO:0005886">
    <property type="term" value="C:plasma membrane"/>
    <property type="evidence" value="ECO:0007669"/>
    <property type="project" value="UniProtKB-SubCell"/>
</dbReference>
<keyword evidence="10" id="KW-0325">Glycoprotein</keyword>
<dbReference type="InterPro" id="IPR001611">
    <property type="entry name" value="Leu-rich_rpt"/>
</dbReference>
<dbReference type="PANTHER" id="PTHR48062:SF52">
    <property type="entry name" value="RECEPTOR-LIKE PROTEIN 8-RELATED"/>
    <property type="match status" value="1"/>
</dbReference>
<evidence type="ECO:0000256" key="7">
    <source>
        <dbReference type="ARBA" id="ARBA00022737"/>
    </source>
</evidence>
<evidence type="ECO:0000256" key="2">
    <source>
        <dbReference type="ARBA" id="ARBA00009592"/>
    </source>
</evidence>
<accession>A0ABD3AAR4</accession>
<keyword evidence="15" id="KW-1185">Reference proteome</keyword>
<dbReference type="SUPFAM" id="SSF52058">
    <property type="entry name" value="L domain-like"/>
    <property type="match status" value="2"/>
</dbReference>
<organism evidence="14 15">
    <name type="scientific">Cinchona calisaya</name>
    <dbReference type="NCBI Taxonomy" id="153742"/>
    <lineage>
        <taxon>Eukaryota</taxon>
        <taxon>Viridiplantae</taxon>
        <taxon>Streptophyta</taxon>
        <taxon>Embryophyta</taxon>
        <taxon>Tracheophyta</taxon>
        <taxon>Spermatophyta</taxon>
        <taxon>Magnoliopsida</taxon>
        <taxon>eudicotyledons</taxon>
        <taxon>Gunneridae</taxon>
        <taxon>Pentapetalae</taxon>
        <taxon>asterids</taxon>
        <taxon>lamiids</taxon>
        <taxon>Gentianales</taxon>
        <taxon>Rubiaceae</taxon>
        <taxon>Cinchonoideae</taxon>
        <taxon>Cinchoneae</taxon>
        <taxon>Cinchona</taxon>
    </lineage>
</organism>
<dbReference type="Proteomes" id="UP001630127">
    <property type="component" value="Unassembled WGS sequence"/>
</dbReference>
<protein>
    <recommendedName>
        <fullName evidence="13">Leucine-rich repeat-containing N-terminal plant-type domain-containing protein</fullName>
    </recommendedName>
</protein>
<feature type="domain" description="Leucine-rich repeat-containing N-terminal plant-type" evidence="13">
    <location>
        <begin position="27"/>
        <end position="72"/>
    </location>
</feature>
<dbReference type="Gene3D" id="3.80.10.10">
    <property type="entry name" value="Ribonuclease Inhibitor"/>
    <property type="match status" value="5"/>
</dbReference>
<evidence type="ECO:0000256" key="9">
    <source>
        <dbReference type="ARBA" id="ARBA00023136"/>
    </source>
</evidence>
<dbReference type="GO" id="GO:0006952">
    <property type="term" value="P:defense response"/>
    <property type="evidence" value="ECO:0007669"/>
    <property type="project" value="UniProtKB-ARBA"/>
</dbReference>
<dbReference type="InterPro" id="IPR032675">
    <property type="entry name" value="LRR_dom_sf"/>
</dbReference>
<dbReference type="SMART" id="SM00369">
    <property type="entry name" value="LRR_TYP"/>
    <property type="match status" value="6"/>
</dbReference>
<comment type="subcellular location">
    <subcellularLocation>
        <location evidence="1">Cell membrane</location>
        <topology evidence="1">Single-pass type I membrane protein</topology>
    </subcellularLocation>
</comment>
<evidence type="ECO:0000256" key="11">
    <source>
        <dbReference type="SAM" id="Phobius"/>
    </source>
</evidence>
<keyword evidence="4" id="KW-0433">Leucine-rich repeat</keyword>
<keyword evidence="5 11" id="KW-0812">Transmembrane</keyword>
<evidence type="ECO:0000256" key="12">
    <source>
        <dbReference type="SAM" id="SignalP"/>
    </source>
</evidence>
<keyword evidence="7" id="KW-0677">Repeat</keyword>
<feature type="transmembrane region" description="Helical" evidence="11">
    <location>
        <begin position="881"/>
        <end position="903"/>
    </location>
</feature>
<keyword evidence="9 11" id="KW-0472">Membrane</keyword>
<keyword evidence="3" id="KW-1003">Cell membrane</keyword>
<dbReference type="Pfam" id="PF13855">
    <property type="entry name" value="LRR_8"/>
    <property type="match status" value="1"/>
</dbReference>
<sequence length="931" mass="104957">MHFRNLLVLWALIIIATRHLSQGCILEEKSALLDFKASLKVSQKDAHLFLPSWVAASEMTDDCCKWERVECSNITGRIVELQLDRLRNIDLEYGSWFLNISIFLPLKELRVLDLEDNDLHGEFNLLNQLEFLDLSYNNDWFNSLSFKESNLEKLEVLNLGGNHLDKLSSLEALTSLKAVSLRHNGLEDSSIFQGICKLKNLVHLDLSENGFSDEVPLCISNLTSLRFFDISNNNFSGNIPPFIDLLNLEYVSLSGNYFDGSFPLSSLANHSKLQVFKLEPKSHDLHVDDENFVLPPSFQLRVLHLSRCNLNEKFHRIPSFLLYQNELRAIDISHNELFGELPNWLLENNTQLERVNLNNNSFTGPFILSDGPPNQHLIGLEISNNECSGLLPWNIGLAFPKLVVLHLSKNNFNGHIPQSLGNLTEIFSIDLSDNAFSGEVPDQIISGDAPLEYLILSNNRLEGQLPWSLINVTSLGTLHLDSNYFVGSISHELSHTSHFLRSLDISNNEIEGKIPDWIGNFPLLNELDMSKNLLEGTIPNAMCKLYLINLLDLSQNQLSGSIPLCFNNTSLRFIHLQKNRFTSTIPNTLLKSLKLLALDLGHNYLSGGIPHDIGQLTHLRVLLLEENNFQGQIPESMCQLKNLTFLDLSKNNFSGVIPKCFGNISFGRGDFDYEDFVYHKDLLFMISNPLLITYKYTDGYMDSDFDAVTDYSPVTYVGQENVEFATKSRIEIYVGKILNLMSGLDLSCNQLTGKIPPEFGALSDILALNLSNNHLIGSIPSSLSMLKQIESLDLSVNHLTGAIPSELTKLNSISVFNVSYNNLSGKIPDKGQFASLDESNFNGNPGLCGPLLKRSCNNMPTQPGNIGDHGEEADDGLDMTALIWSLFASYMVTIIAFFIILCISPYYRRAWFFFIDVFILTSFYKYFRSRY</sequence>
<dbReference type="GO" id="GO:0009791">
    <property type="term" value="P:post-embryonic development"/>
    <property type="evidence" value="ECO:0007669"/>
    <property type="project" value="UniProtKB-ARBA"/>
</dbReference>
<evidence type="ECO:0000256" key="10">
    <source>
        <dbReference type="ARBA" id="ARBA00023180"/>
    </source>
</evidence>
<keyword evidence="6 12" id="KW-0732">Signal</keyword>
<dbReference type="SMART" id="SM00365">
    <property type="entry name" value="LRR_SD22"/>
    <property type="match status" value="5"/>
</dbReference>
<feature type="transmembrane region" description="Helical" evidence="11">
    <location>
        <begin position="910"/>
        <end position="927"/>
    </location>
</feature>
<proteinExistence type="inferred from homology"/>
<dbReference type="EMBL" id="JBJUIK010000004">
    <property type="protein sequence ID" value="KAL3528901.1"/>
    <property type="molecule type" value="Genomic_DNA"/>
</dbReference>
<evidence type="ECO:0000256" key="5">
    <source>
        <dbReference type="ARBA" id="ARBA00022692"/>
    </source>
</evidence>
<evidence type="ECO:0000256" key="6">
    <source>
        <dbReference type="ARBA" id="ARBA00022729"/>
    </source>
</evidence>
<dbReference type="InterPro" id="IPR051502">
    <property type="entry name" value="RLP_Defense_Trigger"/>
</dbReference>
<evidence type="ECO:0000256" key="1">
    <source>
        <dbReference type="ARBA" id="ARBA00004251"/>
    </source>
</evidence>
<gene>
    <name evidence="14" type="ORF">ACH5RR_008223</name>
</gene>
<dbReference type="Pfam" id="PF00560">
    <property type="entry name" value="LRR_1"/>
    <property type="match status" value="10"/>
</dbReference>
<comment type="similarity">
    <text evidence="2">Belongs to the RLP family.</text>
</comment>
<dbReference type="PANTHER" id="PTHR48062">
    <property type="entry name" value="RECEPTOR-LIKE PROTEIN 14"/>
    <property type="match status" value="1"/>
</dbReference>
<dbReference type="InterPro" id="IPR013210">
    <property type="entry name" value="LRR_N_plant-typ"/>
</dbReference>
<feature type="signal peptide" evidence="12">
    <location>
        <begin position="1"/>
        <end position="23"/>
    </location>
</feature>
<comment type="caution">
    <text evidence="14">The sequence shown here is derived from an EMBL/GenBank/DDBJ whole genome shotgun (WGS) entry which is preliminary data.</text>
</comment>
<evidence type="ECO:0000256" key="4">
    <source>
        <dbReference type="ARBA" id="ARBA00022614"/>
    </source>
</evidence>
<dbReference type="FunFam" id="3.80.10.10:FF:000213">
    <property type="entry name" value="Tyrosine-sulfated glycopeptide receptor 1"/>
    <property type="match status" value="1"/>
</dbReference>
<dbReference type="InterPro" id="IPR003591">
    <property type="entry name" value="Leu-rich_rpt_typical-subtyp"/>
</dbReference>
<keyword evidence="8 11" id="KW-1133">Transmembrane helix</keyword>
<evidence type="ECO:0000256" key="3">
    <source>
        <dbReference type="ARBA" id="ARBA00022475"/>
    </source>
</evidence>